<organism evidence="2 3">
    <name type="scientific">candidate division WOR-3 bacterium 4484_18</name>
    <dbReference type="NCBI Taxonomy" id="2020626"/>
    <lineage>
        <taxon>Bacteria</taxon>
        <taxon>Bacteria division WOR-3</taxon>
    </lineage>
</organism>
<dbReference type="EMBL" id="NMUJ01000007">
    <property type="protein sequence ID" value="OYV03385.1"/>
    <property type="molecule type" value="Genomic_DNA"/>
</dbReference>
<accession>A0A257LUN9</accession>
<comment type="caution">
    <text evidence="2">The sequence shown here is derived from an EMBL/GenBank/DDBJ whole genome shotgun (WGS) entry which is preliminary data.</text>
</comment>
<evidence type="ECO:0008006" key="4">
    <source>
        <dbReference type="Google" id="ProtNLM"/>
    </source>
</evidence>
<evidence type="ECO:0000256" key="1">
    <source>
        <dbReference type="SAM" id="Phobius"/>
    </source>
</evidence>
<dbReference type="Pfam" id="PF02405">
    <property type="entry name" value="MlaE"/>
    <property type="match status" value="1"/>
</dbReference>
<feature type="transmembrane region" description="Helical" evidence="1">
    <location>
        <begin position="151"/>
        <end position="173"/>
    </location>
</feature>
<feature type="transmembrane region" description="Helical" evidence="1">
    <location>
        <begin position="126"/>
        <end position="145"/>
    </location>
</feature>
<keyword evidence="1" id="KW-0812">Transmembrane</keyword>
<proteinExistence type="predicted"/>
<dbReference type="Proteomes" id="UP000216312">
    <property type="component" value="Unassembled WGS sequence"/>
</dbReference>
<sequence>MKALSYVGELTLFIWEVLKRLPRVFSVIPYIISEVWKLGVGSLSIILITLFLGGFATAYTAATQGEGYLPEVYIGMAVAKAFFIMLGPLLTGLLLAGKVTSALAAEIGSMRVTEQIDALETLAIDPYHYIILPRIMATLIATPILTMVGEVSAMIGGGICAVTLLHIKLINYVEGLRFNFIPMEFAGSLVKSAVFGVIIGIIGTFYGMKAMGGAESVGKCATQSVVAASVLVLLFDNIVGVLMFNYPI</sequence>
<protein>
    <recommendedName>
        <fullName evidence="4">ABC transporter permease</fullName>
    </recommendedName>
</protein>
<dbReference type="GO" id="GO:0043190">
    <property type="term" value="C:ATP-binding cassette (ABC) transporter complex"/>
    <property type="evidence" value="ECO:0007669"/>
    <property type="project" value="InterPro"/>
</dbReference>
<evidence type="ECO:0000313" key="2">
    <source>
        <dbReference type="EMBL" id="OYV03385.1"/>
    </source>
</evidence>
<feature type="transmembrane region" description="Helical" evidence="1">
    <location>
        <begin position="226"/>
        <end position="246"/>
    </location>
</feature>
<dbReference type="PANTHER" id="PTHR30188">
    <property type="entry name" value="ABC TRANSPORTER PERMEASE PROTEIN-RELATED"/>
    <property type="match status" value="1"/>
</dbReference>
<reference evidence="3" key="1">
    <citation type="submission" date="2017-07" db="EMBL/GenBank/DDBJ databases">
        <title>Novel pathways for hydrocarbon cycling and metabolic interdependencies in hydrothermal sediment communities.</title>
        <authorList>
            <person name="Dombrowski N."/>
            <person name="Seitz K."/>
            <person name="Teske A."/>
            <person name="Baker B."/>
        </authorList>
    </citation>
    <scope>NUCLEOTIDE SEQUENCE [LARGE SCALE GENOMIC DNA]</scope>
</reference>
<keyword evidence="1" id="KW-0472">Membrane</keyword>
<feature type="transmembrane region" description="Helical" evidence="1">
    <location>
        <begin position="185"/>
        <end position="206"/>
    </location>
</feature>
<feature type="transmembrane region" description="Helical" evidence="1">
    <location>
        <begin position="82"/>
        <end position="105"/>
    </location>
</feature>
<keyword evidence="1" id="KW-1133">Transmembrane helix</keyword>
<name>A0A257LUN9_UNCW3</name>
<dbReference type="GO" id="GO:0005548">
    <property type="term" value="F:phospholipid transporter activity"/>
    <property type="evidence" value="ECO:0007669"/>
    <property type="project" value="TreeGrafter"/>
</dbReference>
<evidence type="ECO:0000313" key="3">
    <source>
        <dbReference type="Proteomes" id="UP000216312"/>
    </source>
</evidence>
<gene>
    <name evidence="2" type="ORF">CGW93_01030</name>
</gene>
<feature type="transmembrane region" description="Helical" evidence="1">
    <location>
        <begin position="38"/>
        <end position="62"/>
    </location>
</feature>
<dbReference type="InterPro" id="IPR030802">
    <property type="entry name" value="Permease_MalE"/>
</dbReference>
<dbReference type="AlphaFoldDB" id="A0A257LUN9"/>